<dbReference type="RefSeq" id="XP_002905746.1">
    <property type="nucleotide sequence ID" value="XM_002905700.1"/>
</dbReference>
<name>D0N0D5_PHYIT</name>
<gene>
    <name evidence="1" type="ORF">PITG_04030</name>
</gene>
<dbReference type="InParanoid" id="D0N0D5"/>
<reference evidence="2" key="1">
    <citation type="journal article" date="2009" name="Nature">
        <title>Genome sequence and analysis of the Irish potato famine pathogen Phytophthora infestans.</title>
        <authorList>
            <consortium name="The Broad Institute Genome Sequencing Platform"/>
            <person name="Haas B.J."/>
            <person name="Kamoun S."/>
            <person name="Zody M.C."/>
            <person name="Jiang R.H."/>
            <person name="Handsaker R.E."/>
            <person name="Cano L.M."/>
            <person name="Grabherr M."/>
            <person name="Kodira C.D."/>
            <person name="Raffaele S."/>
            <person name="Torto-Alalibo T."/>
            <person name="Bozkurt T.O."/>
            <person name="Ah-Fong A.M."/>
            <person name="Alvarado L."/>
            <person name="Anderson V.L."/>
            <person name="Armstrong M.R."/>
            <person name="Avrova A."/>
            <person name="Baxter L."/>
            <person name="Beynon J."/>
            <person name="Boevink P.C."/>
            <person name="Bollmann S.R."/>
            <person name="Bos J.I."/>
            <person name="Bulone V."/>
            <person name="Cai G."/>
            <person name="Cakir C."/>
            <person name="Carrington J.C."/>
            <person name="Chawner M."/>
            <person name="Conti L."/>
            <person name="Costanzo S."/>
            <person name="Ewan R."/>
            <person name="Fahlgren N."/>
            <person name="Fischbach M.A."/>
            <person name="Fugelstad J."/>
            <person name="Gilroy E.M."/>
            <person name="Gnerre S."/>
            <person name="Green P.J."/>
            <person name="Grenville-Briggs L.J."/>
            <person name="Griffith J."/>
            <person name="Grunwald N.J."/>
            <person name="Horn K."/>
            <person name="Horner N.R."/>
            <person name="Hu C.H."/>
            <person name="Huitema E."/>
            <person name="Jeong D.H."/>
            <person name="Jones A.M."/>
            <person name="Jones J.D."/>
            <person name="Jones R.W."/>
            <person name="Karlsson E.K."/>
            <person name="Kunjeti S.G."/>
            <person name="Lamour K."/>
            <person name="Liu Z."/>
            <person name="Ma L."/>
            <person name="Maclean D."/>
            <person name="Chibucos M.C."/>
            <person name="McDonald H."/>
            <person name="McWalters J."/>
            <person name="Meijer H.J."/>
            <person name="Morgan W."/>
            <person name="Morris P.F."/>
            <person name="Munro C.A."/>
            <person name="O'Neill K."/>
            <person name="Ospina-Giraldo M."/>
            <person name="Pinzon A."/>
            <person name="Pritchard L."/>
            <person name="Ramsahoye B."/>
            <person name="Ren Q."/>
            <person name="Restrepo S."/>
            <person name="Roy S."/>
            <person name="Sadanandom A."/>
            <person name="Savidor A."/>
            <person name="Schornack S."/>
            <person name="Schwartz D.C."/>
            <person name="Schumann U.D."/>
            <person name="Schwessinger B."/>
            <person name="Seyer L."/>
            <person name="Sharpe T."/>
            <person name="Silvar C."/>
            <person name="Song J."/>
            <person name="Studholme D.J."/>
            <person name="Sykes S."/>
            <person name="Thines M."/>
            <person name="van de Vondervoort P.J."/>
            <person name="Phuntumart V."/>
            <person name="Wawra S."/>
            <person name="Weide R."/>
            <person name="Win J."/>
            <person name="Young C."/>
            <person name="Zhou S."/>
            <person name="Fry W."/>
            <person name="Meyers B.C."/>
            <person name="van West P."/>
            <person name="Ristaino J."/>
            <person name="Govers F."/>
            <person name="Birch P.R."/>
            <person name="Whisson S.C."/>
            <person name="Judelson H.S."/>
            <person name="Nusbaum C."/>
        </authorList>
    </citation>
    <scope>NUCLEOTIDE SEQUENCE [LARGE SCALE GENOMIC DNA]</scope>
    <source>
        <strain evidence="2">T30-4</strain>
    </source>
</reference>
<keyword evidence="2" id="KW-1185">Reference proteome</keyword>
<dbReference type="Proteomes" id="UP000006643">
    <property type="component" value="Unassembled WGS sequence"/>
</dbReference>
<dbReference type="AlphaFoldDB" id="D0N0D5"/>
<dbReference type="EMBL" id="DS028122">
    <property type="protein sequence ID" value="EEY67098.1"/>
    <property type="molecule type" value="Genomic_DNA"/>
</dbReference>
<protein>
    <submittedName>
        <fullName evidence="1">Uncharacterized protein</fullName>
    </submittedName>
</protein>
<dbReference type="OMA" id="WCVARST"/>
<dbReference type="eggNOG" id="ENOG502SYJZ">
    <property type="taxonomic scope" value="Eukaryota"/>
</dbReference>
<evidence type="ECO:0000313" key="2">
    <source>
        <dbReference type="Proteomes" id="UP000006643"/>
    </source>
</evidence>
<dbReference type="GeneID" id="9479364"/>
<proteinExistence type="predicted"/>
<accession>D0N0D5</accession>
<sequence length="105" mass="11124">MEAPKSPAPPPITESFEITPPSAVSVAASSTSWAAVMSTSEIHTNRPSATESPSRAYSMTGSYPSAAAACSHMSSALRVNSWVLVTYVSYSFTDVMRSWCVARST</sequence>
<dbReference type="KEGG" id="pif:PITG_04030"/>
<dbReference type="VEuPathDB" id="FungiDB:PITG_04030"/>
<organism evidence="1 2">
    <name type="scientific">Phytophthora infestans (strain T30-4)</name>
    <name type="common">Potato late blight agent</name>
    <dbReference type="NCBI Taxonomy" id="403677"/>
    <lineage>
        <taxon>Eukaryota</taxon>
        <taxon>Sar</taxon>
        <taxon>Stramenopiles</taxon>
        <taxon>Oomycota</taxon>
        <taxon>Peronosporomycetes</taxon>
        <taxon>Peronosporales</taxon>
        <taxon>Peronosporaceae</taxon>
        <taxon>Phytophthora</taxon>
    </lineage>
</organism>
<dbReference type="HOGENOM" id="CLU_156902_0_0_1"/>
<evidence type="ECO:0000313" key="1">
    <source>
        <dbReference type="EMBL" id="EEY67098.1"/>
    </source>
</evidence>